<proteinExistence type="predicted"/>
<dbReference type="Proteomes" id="UP000034036">
    <property type="component" value="Unassembled WGS sequence"/>
</dbReference>
<evidence type="ECO:0000313" key="1">
    <source>
        <dbReference type="EMBL" id="KKS46640.1"/>
    </source>
</evidence>
<gene>
    <name evidence="1" type="ORF">UV11_C0027G0001</name>
</gene>
<dbReference type="EMBL" id="LCDF01000027">
    <property type="protein sequence ID" value="KKS46640.1"/>
    <property type="molecule type" value="Genomic_DNA"/>
</dbReference>
<protein>
    <submittedName>
        <fullName evidence="1">Uncharacterized protein</fullName>
    </submittedName>
</protein>
<comment type="caution">
    <text evidence="1">The sequence shown here is derived from an EMBL/GenBank/DDBJ whole genome shotgun (WGS) entry which is preliminary data.</text>
</comment>
<reference evidence="1" key="1">
    <citation type="journal article" date="2015" name="Nature">
        <title>rRNA introns, odd ribosomes, and small enigmatic genomes across a large radiation of phyla.</title>
        <authorList>
            <person name="Brown C.T."/>
            <person name="Hug L.A."/>
            <person name="Thomas B.C."/>
            <person name="Sharon I."/>
            <person name="Castelle C.J."/>
            <person name="Singh A."/>
            <person name="Wilkins M.J."/>
            <person name="Williams K.H."/>
            <person name="Banfield J.F."/>
        </authorList>
    </citation>
    <scope>NUCLEOTIDE SEQUENCE [LARGE SCALE GENOMIC DNA]</scope>
</reference>
<dbReference type="AlphaFoldDB" id="A0A0G0ZD51"/>
<dbReference type="STRING" id="1618659.UV11_C0027G0001"/>
<name>A0A0G0ZD51_9BACT</name>
<evidence type="ECO:0000313" key="2">
    <source>
        <dbReference type="Proteomes" id="UP000034036"/>
    </source>
</evidence>
<organism evidence="1 2">
    <name type="scientific">Candidatus Giovannonibacteria bacterium GW2011_GWF2_42_19</name>
    <dbReference type="NCBI Taxonomy" id="1618659"/>
    <lineage>
        <taxon>Bacteria</taxon>
        <taxon>Candidatus Giovannoniibacteriota</taxon>
    </lineage>
</organism>
<accession>A0A0G0ZD51</accession>
<sequence>MLNDELGSPLGWPGFEGDKWCGDLYIIFNKPDDNARKNLQLAVYFSEKDIRKYLCISYFGPPRNCAEYFLVLAIDPLQFEYPKIGYFIAEPQEVEGLELHQ</sequence>